<dbReference type="InterPro" id="IPR035965">
    <property type="entry name" value="PAS-like_dom_sf"/>
</dbReference>
<sequence>MRARDNSALLMSFQAALLDGGVFAVFQPIVTPISRLLVGFEVLARWQDPVMGLVSPAEFIPMADEAGLLDAMLAAQLRQSFEAARDWPGTFFLGFNVSPTQLRNASVAEIFRIEAERAGFPFGRIHVEITETAIFSDDAEAHAVLEQLTDMGFHVALDDFGTGHSSLSWLQTMPFTKIKIDLSFVRTMLDDPHTRKIVAAVIGLGQNLGMPVVAEGVETEAQERLLARLGCDLAQGYLFGAGLPAADVPAKALAIFQQGALSTLEALSPERRAAQLDALYGSSGLSIAFINPDMQLVRVGEALAGRLGLGTHELRGRPIADLLPGIVPVLSQMQASPTAARDVVTFECAMPAGGTDLVWVQGVTNELDEIMGYSIVGIDITQRKQTEALLRESAEHYRHTVELMPHMPWTADATGQLLYLSPQHTMLQHAPLDALQGGGWLDQVHPDDFEQVEATWNRAITHQLDIDEELRLRQTDGSYRWFWVFAQPRRDNEGHVLRWYGITQDIDCYKRPGAQPVEG</sequence>
<dbReference type="InterPro" id="IPR001610">
    <property type="entry name" value="PAC"/>
</dbReference>
<evidence type="ECO:0000259" key="3">
    <source>
        <dbReference type="PROSITE" id="PS50883"/>
    </source>
</evidence>
<feature type="domain" description="EAL" evidence="3">
    <location>
        <begin position="6"/>
        <end position="256"/>
    </location>
</feature>
<dbReference type="PROSITE" id="PS50113">
    <property type="entry name" value="PAC"/>
    <property type="match status" value="1"/>
</dbReference>
<dbReference type="SUPFAM" id="SSF55785">
    <property type="entry name" value="PYP-like sensor domain (PAS domain)"/>
    <property type="match status" value="2"/>
</dbReference>
<dbReference type="InterPro" id="IPR000014">
    <property type="entry name" value="PAS"/>
</dbReference>
<dbReference type="InterPro" id="IPR035919">
    <property type="entry name" value="EAL_sf"/>
</dbReference>
<dbReference type="InterPro" id="IPR013655">
    <property type="entry name" value="PAS_fold_3"/>
</dbReference>
<dbReference type="SMART" id="SM00086">
    <property type="entry name" value="PAC"/>
    <property type="match status" value="2"/>
</dbReference>
<evidence type="ECO:0000259" key="2">
    <source>
        <dbReference type="PROSITE" id="PS50113"/>
    </source>
</evidence>
<dbReference type="Gene3D" id="3.20.20.450">
    <property type="entry name" value="EAL domain"/>
    <property type="match status" value="1"/>
</dbReference>
<dbReference type="PANTHER" id="PTHR44757">
    <property type="entry name" value="DIGUANYLATE CYCLASE DGCP"/>
    <property type="match status" value="1"/>
</dbReference>
<dbReference type="AlphaFoldDB" id="A0A447IDN0"/>
<dbReference type="CDD" id="cd01948">
    <property type="entry name" value="EAL"/>
    <property type="match status" value="1"/>
</dbReference>
<dbReference type="Gene3D" id="3.30.450.20">
    <property type="entry name" value="PAS domain"/>
    <property type="match status" value="2"/>
</dbReference>
<keyword evidence="4" id="KW-0378">Hydrolase</keyword>
<dbReference type="PROSITE" id="PS50112">
    <property type="entry name" value="PAS"/>
    <property type="match status" value="1"/>
</dbReference>
<evidence type="ECO:0000259" key="1">
    <source>
        <dbReference type="PROSITE" id="PS50112"/>
    </source>
</evidence>
<evidence type="ECO:0000313" key="5">
    <source>
        <dbReference type="Proteomes" id="UP000268844"/>
    </source>
</evidence>
<dbReference type="NCBIfam" id="TIGR00229">
    <property type="entry name" value="sensory_box"/>
    <property type="match status" value="1"/>
</dbReference>
<dbReference type="PANTHER" id="PTHR44757:SF2">
    <property type="entry name" value="BIOFILM ARCHITECTURE MAINTENANCE PROTEIN MBAA"/>
    <property type="match status" value="1"/>
</dbReference>
<dbReference type="EMBL" id="UZWD01000034">
    <property type="protein sequence ID" value="VDS05581.1"/>
    <property type="molecule type" value="Genomic_DNA"/>
</dbReference>
<dbReference type="Pfam" id="PF08447">
    <property type="entry name" value="PAS_3"/>
    <property type="match status" value="1"/>
</dbReference>
<dbReference type="CDD" id="cd00130">
    <property type="entry name" value="PAS"/>
    <property type="match status" value="1"/>
</dbReference>
<dbReference type="SMART" id="SM00052">
    <property type="entry name" value="EAL"/>
    <property type="match status" value="1"/>
</dbReference>
<dbReference type="InterPro" id="IPR052155">
    <property type="entry name" value="Biofilm_reg_signaling"/>
</dbReference>
<dbReference type="EC" id="3.1.4.52" evidence="4"/>
<organism evidence="4 5">
    <name type="scientific">Devosia equisanguinis</name>
    <dbReference type="NCBI Taxonomy" id="2490941"/>
    <lineage>
        <taxon>Bacteria</taxon>
        <taxon>Pseudomonadati</taxon>
        <taxon>Pseudomonadota</taxon>
        <taxon>Alphaproteobacteria</taxon>
        <taxon>Hyphomicrobiales</taxon>
        <taxon>Devosiaceae</taxon>
        <taxon>Devosia</taxon>
    </lineage>
</organism>
<feature type="domain" description="PAC" evidence="2">
    <location>
        <begin position="466"/>
        <end position="518"/>
    </location>
</feature>
<gene>
    <name evidence="4" type="primary">dosP_3</name>
    <name evidence="4" type="ORF">DEVEQU_02723</name>
</gene>
<dbReference type="RefSeq" id="WP_126151117.1">
    <property type="nucleotide sequence ID" value="NZ_JBHTMH010000005.1"/>
</dbReference>
<dbReference type="InterPro" id="IPR000700">
    <property type="entry name" value="PAS-assoc_C"/>
</dbReference>
<protein>
    <submittedName>
        <fullName evidence="4">Oxygen sensor protein DosP</fullName>
        <ecNumber evidence="4">3.1.4.52</ecNumber>
    </submittedName>
</protein>
<dbReference type="GO" id="GO:0071111">
    <property type="term" value="F:cyclic-guanylate-specific phosphodiesterase activity"/>
    <property type="evidence" value="ECO:0007669"/>
    <property type="project" value="UniProtKB-EC"/>
</dbReference>
<dbReference type="OrthoDB" id="9814202at2"/>
<reference evidence="4 5" key="1">
    <citation type="submission" date="2018-12" db="EMBL/GenBank/DDBJ databases">
        <authorList>
            <person name="Criscuolo A."/>
        </authorList>
    </citation>
    <scope>NUCLEOTIDE SEQUENCE [LARGE SCALE GENOMIC DNA]</scope>
    <source>
        <strain evidence="4">ACIP1116281</strain>
    </source>
</reference>
<name>A0A447IDN0_9HYPH</name>
<dbReference type="Pfam" id="PF00563">
    <property type="entry name" value="EAL"/>
    <property type="match status" value="1"/>
</dbReference>
<feature type="domain" description="PAS" evidence="1">
    <location>
        <begin position="393"/>
        <end position="463"/>
    </location>
</feature>
<dbReference type="SMART" id="SM00091">
    <property type="entry name" value="PAS"/>
    <property type="match status" value="2"/>
</dbReference>
<accession>A0A447IDN0</accession>
<keyword evidence="5" id="KW-1185">Reference proteome</keyword>
<evidence type="ECO:0000313" key="4">
    <source>
        <dbReference type="EMBL" id="VDS05581.1"/>
    </source>
</evidence>
<dbReference type="PROSITE" id="PS50883">
    <property type="entry name" value="EAL"/>
    <property type="match status" value="1"/>
</dbReference>
<dbReference type="SUPFAM" id="SSF141868">
    <property type="entry name" value="EAL domain-like"/>
    <property type="match status" value="1"/>
</dbReference>
<dbReference type="InterPro" id="IPR001633">
    <property type="entry name" value="EAL_dom"/>
</dbReference>
<dbReference type="Proteomes" id="UP000268844">
    <property type="component" value="Unassembled WGS sequence"/>
</dbReference>
<proteinExistence type="predicted"/>